<protein>
    <submittedName>
        <fullName evidence="3">ATPase</fullName>
    </submittedName>
</protein>
<keyword evidence="4" id="KW-1185">Reference proteome</keyword>
<dbReference type="EMBL" id="SOHE01000025">
    <property type="protein sequence ID" value="TFD52945.1"/>
    <property type="molecule type" value="Genomic_DNA"/>
</dbReference>
<name>A0A4R9A5W9_9MICO</name>
<dbReference type="Gene3D" id="3.30.530.20">
    <property type="match status" value="1"/>
</dbReference>
<sequence length="205" mass="21088">MASEIQINETQRTVAMAPGGGEPAVQVRLVHHYAALPEAVWAALTEPAALARWFLPVTGDLQVGGTFQFEGNAGGEILACVPGRVVRVTYGGPTSVVVARLDPGVSGGSTLTFEHTVPLSMAGSGAGALYVAPAWEMSVVGLGLFLAGDFVDNPVTWQASPGMQRFARLSIDAWAAAVERSETASAIELSAAVAASIAQFAPDAP</sequence>
<dbReference type="InterPro" id="IPR013538">
    <property type="entry name" value="ASHA1/2-like_C"/>
</dbReference>
<dbReference type="OrthoDB" id="8117292at2"/>
<comment type="caution">
    <text evidence="3">The sequence shown here is derived from an EMBL/GenBank/DDBJ whole genome shotgun (WGS) entry which is preliminary data.</text>
</comment>
<evidence type="ECO:0000256" key="1">
    <source>
        <dbReference type="ARBA" id="ARBA00006817"/>
    </source>
</evidence>
<evidence type="ECO:0000313" key="3">
    <source>
        <dbReference type="EMBL" id="TFD52945.1"/>
    </source>
</evidence>
<dbReference type="InterPro" id="IPR023393">
    <property type="entry name" value="START-like_dom_sf"/>
</dbReference>
<dbReference type="Pfam" id="PF08327">
    <property type="entry name" value="AHSA1"/>
    <property type="match status" value="1"/>
</dbReference>
<gene>
    <name evidence="3" type="ORF">E3T55_05920</name>
</gene>
<dbReference type="AlphaFoldDB" id="A0A4R9A5W9"/>
<reference evidence="3 4" key="1">
    <citation type="submission" date="2019-03" db="EMBL/GenBank/DDBJ databases">
        <title>Genomics of glacier-inhabiting Cryobacterium strains.</title>
        <authorList>
            <person name="Liu Q."/>
            <person name="Xin Y.-H."/>
        </authorList>
    </citation>
    <scope>NUCLEOTIDE SEQUENCE [LARGE SCALE GENOMIC DNA]</scope>
    <source>
        <strain evidence="3 4">Hh14</strain>
    </source>
</reference>
<proteinExistence type="inferred from homology"/>
<comment type="similarity">
    <text evidence="1">Belongs to the AHA1 family.</text>
</comment>
<dbReference type="Proteomes" id="UP000297447">
    <property type="component" value="Unassembled WGS sequence"/>
</dbReference>
<feature type="domain" description="Activator of Hsp90 ATPase homologue 1/2-like C-terminal" evidence="2">
    <location>
        <begin position="35"/>
        <end position="136"/>
    </location>
</feature>
<dbReference type="RefSeq" id="WP_134518656.1">
    <property type="nucleotide sequence ID" value="NZ_SOHE01000025.1"/>
</dbReference>
<evidence type="ECO:0000259" key="2">
    <source>
        <dbReference type="Pfam" id="PF08327"/>
    </source>
</evidence>
<dbReference type="SUPFAM" id="SSF55961">
    <property type="entry name" value="Bet v1-like"/>
    <property type="match status" value="1"/>
</dbReference>
<accession>A0A4R9A5W9</accession>
<organism evidence="3 4">
    <name type="scientific">Cryobacterium frigoriphilum</name>
    <dbReference type="NCBI Taxonomy" id="1259150"/>
    <lineage>
        <taxon>Bacteria</taxon>
        <taxon>Bacillati</taxon>
        <taxon>Actinomycetota</taxon>
        <taxon>Actinomycetes</taxon>
        <taxon>Micrococcales</taxon>
        <taxon>Microbacteriaceae</taxon>
        <taxon>Cryobacterium</taxon>
    </lineage>
</organism>
<evidence type="ECO:0000313" key="4">
    <source>
        <dbReference type="Proteomes" id="UP000297447"/>
    </source>
</evidence>